<dbReference type="GO" id="GO:0000278">
    <property type="term" value="P:mitotic cell cycle"/>
    <property type="evidence" value="ECO:0007669"/>
    <property type="project" value="TreeGrafter"/>
</dbReference>
<proteinExistence type="inferred from homology"/>
<dbReference type="EMBL" id="CAKXYY010000013">
    <property type="protein sequence ID" value="CAH2353863.1"/>
    <property type="molecule type" value="Genomic_DNA"/>
</dbReference>
<evidence type="ECO:0000313" key="10">
    <source>
        <dbReference type="Proteomes" id="UP000837801"/>
    </source>
</evidence>
<evidence type="ECO:0000256" key="2">
    <source>
        <dbReference type="ARBA" id="ARBA00022490"/>
    </source>
</evidence>
<dbReference type="GO" id="GO:0043015">
    <property type="term" value="F:gamma-tubulin binding"/>
    <property type="evidence" value="ECO:0007669"/>
    <property type="project" value="InterPro"/>
</dbReference>
<dbReference type="GO" id="GO:0051011">
    <property type="term" value="F:microtubule minus-end binding"/>
    <property type="evidence" value="ECO:0007669"/>
    <property type="project" value="TreeGrafter"/>
</dbReference>
<evidence type="ECO:0000256" key="6">
    <source>
        <dbReference type="SAM" id="MobiDB-lite"/>
    </source>
</evidence>
<evidence type="ECO:0000256" key="3">
    <source>
        <dbReference type="ARBA" id="ARBA00022701"/>
    </source>
</evidence>
<evidence type="ECO:0000259" key="8">
    <source>
        <dbReference type="Pfam" id="PF17681"/>
    </source>
</evidence>
<dbReference type="GO" id="GO:0007020">
    <property type="term" value="P:microtubule nucleation"/>
    <property type="evidence" value="ECO:0007669"/>
    <property type="project" value="InterPro"/>
</dbReference>
<dbReference type="GO" id="GO:0005816">
    <property type="term" value="C:spindle pole body"/>
    <property type="evidence" value="ECO:0007669"/>
    <property type="project" value="UniProtKB-ARBA"/>
</dbReference>
<dbReference type="PANTHER" id="PTHR19302">
    <property type="entry name" value="GAMMA TUBULIN COMPLEX PROTEIN"/>
    <property type="match status" value="1"/>
</dbReference>
<dbReference type="PANTHER" id="PTHR19302:SF33">
    <property type="entry name" value="GAMMA-TUBULIN COMPLEX COMPONENT 5"/>
    <property type="match status" value="1"/>
</dbReference>
<keyword evidence="4 5" id="KW-0206">Cytoskeleton</keyword>
<feature type="domain" description="Gamma tubulin complex component protein N-terminal" evidence="8">
    <location>
        <begin position="55"/>
        <end position="173"/>
    </location>
</feature>
<keyword evidence="3 5" id="KW-0493">Microtubule</keyword>
<dbReference type="GO" id="GO:0005874">
    <property type="term" value="C:microtubule"/>
    <property type="evidence" value="ECO:0007669"/>
    <property type="project" value="UniProtKB-KW"/>
</dbReference>
<name>A0A9P0VZC4_9ASCO</name>
<dbReference type="AlphaFoldDB" id="A0A9P0VZC4"/>
<dbReference type="OrthoDB" id="2192946at2759"/>
<dbReference type="GO" id="GO:0051321">
    <property type="term" value="P:meiotic cell cycle"/>
    <property type="evidence" value="ECO:0007669"/>
    <property type="project" value="TreeGrafter"/>
</dbReference>
<dbReference type="GO" id="GO:0031122">
    <property type="term" value="P:cytoplasmic microtubule organization"/>
    <property type="evidence" value="ECO:0007669"/>
    <property type="project" value="TreeGrafter"/>
</dbReference>
<dbReference type="GO" id="GO:0000922">
    <property type="term" value="C:spindle pole"/>
    <property type="evidence" value="ECO:0007669"/>
    <property type="project" value="InterPro"/>
</dbReference>
<dbReference type="GO" id="GO:0000930">
    <property type="term" value="C:gamma-tubulin complex"/>
    <property type="evidence" value="ECO:0007669"/>
    <property type="project" value="TreeGrafter"/>
</dbReference>
<evidence type="ECO:0000313" key="9">
    <source>
        <dbReference type="EMBL" id="CAH2353863.1"/>
    </source>
</evidence>
<evidence type="ECO:0000256" key="4">
    <source>
        <dbReference type="ARBA" id="ARBA00023212"/>
    </source>
</evidence>
<dbReference type="Pfam" id="PF04130">
    <property type="entry name" value="GCP_C_terminal"/>
    <property type="match status" value="1"/>
</dbReference>
<protein>
    <recommendedName>
        <fullName evidence="5">Spindle pole body component</fullName>
    </recommendedName>
</protein>
<reference evidence="9" key="1">
    <citation type="submission" date="2022-03" db="EMBL/GenBank/DDBJ databases">
        <authorList>
            <person name="Legras J.-L."/>
            <person name="Devillers H."/>
            <person name="Grondin C."/>
        </authorList>
    </citation>
    <scope>NUCLEOTIDE SEQUENCE</scope>
    <source>
        <strain evidence="9">CLIB 1423</strain>
    </source>
</reference>
<keyword evidence="2 5" id="KW-0963">Cytoplasm</keyword>
<sequence>MSFTSGAETEADIVQMLKPNVLRPCVNRPPKGYNNIRPHALINLNDLKIQQGLIIKDLLFVFLGFEGFYVRYSEKFDPNSIDAKIRGPDFKTAKHLDISLKSITKRLVSFGKFYSGLKAFNEYYNSQLSGKVLQKFCFEINRFLQEYEQLVLTIEQEFQLNPNFNLNYLENNILRNSNISIQIDLLYEIALMIHDESVSRHFQAVSNSSAGEEVLEEAGTIGRKDETYFQNFIKTIQNDLRQTGSIDLATDQSNFELCKGGLVLQIIQKLNSEKYLGDAVKNRLLNELFDSISTDYVEMLNGWLSNGEIDDPFDEFLIKENKIKESSLMNKFTEKYWEEVYVTRTDGVIDQFQSRELQLKILATGRYLNIFKMCTGINDTNAMDNDKRHIEITSLSSRDLELKILEFYSRANRLLMKLFFEGYQFPTLMDKLQRTFMLNDSFNIDNFISSSFNDLKRSKYAISESKLQNRFSEIERKSGQDDEREVDETNDEDNNDEVHLESTLTIDYTNFYDLAKEILDVQSFDALKAMASSSSQFKTLLNKSLEKNIPPSSANAGGAGATSGAYDPDHSDEYSISGLNLLVSIQFPLNILIGQNFIFQYQLIFKLLVLTKFISKLSDNTWKEINYSTVWKYRHYDPRIKKWILRSRILLNRMGDFMREMQFYFNLDIIESNYKEITGTMSEIEQELKVSQKTSSTSTKRNHSARDSNVYSDRFNTFNNNSIFDRNIIQHQQIQRNVSSASNSGATSTSGAMIDVNILRTKFSSFLNNILRHSLLTNKDLIDSLKRVYDLIISYSHYLSRLKKSLVLLNAELYNTFRQDYPDKFEGKSVDADSIYDRYVKLNDRLIWYYEVFGDTLTDFMSILRKFGETEDQSLLILIQRLENCYPE</sequence>
<feature type="region of interest" description="Disordered" evidence="6">
    <location>
        <begin position="473"/>
        <end position="498"/>
    </location>
</feature>
<dbReference type="InterPro" id="IPR041470">
    <property type="entry name" value="GCP_N"/>
</dbReference>
<feature type="compositionally biased region" description="Acidic residues" evidence="6">
    <location>
        <begin position="482"/>
        <end position="495"/>
    </location>
</feature>
<organism evidence="9 10">
    <name type="scientific">[Candida] railenensis</name>
    <dbReference type="NCBI Taxonomy" id="45579"/>
    <lineage>
        <taxon>Eukaryota</taxon>
        <taxon>Fungi</taxon>
        <taxon>Dikarya</taxon>
        <taxon>Ascomycota</taxon>
        <taxon>Saccharomycotina</taxon>
        <taxon>Pichiomycetes</taxon>
        <taxon>Debaryomycetaceae</taxon>
        <taxon>Kurtzmaniella</taxon>
    </lineage>
</organism>
<dbReference type="GO" id="GO:0051225">
    <property type="term" value="P:spindle assembly"/>
    <property type="evidence" value="ECO:0007669"/>
    <property type="project" value="TreeGrafter"/>
</dbReference>
<comment type="subcellular location">
    <subcellularLocation>
        <location evidence="5">Cytoplasm</location>
        <location evidence="5">Cytoskeleton</location>
        <location evidence="5">Microtubule organizing center</location>
    </subcellularLocation>
</comment>
<dbReference type="Pfam" id="PF17681">
    <property type="entry name" value="GCP_N_terminal"/>
    <property type="match status" value="2"/>
</dbReference>
<comment type="similarity">
    <text evidence="1 5">Belongs to the TUBGCP family.</text>
</comment>
<evidence type="ECO:0000256" key="5">
    <source>
        <dbReference type="RuleBase" id="RU363050"/>
    </source>
</evidence>
<feature type="domain" description="Gamma tubulin complex component protein N-terminal" evidence="8">
    <location>
        <begin position="255"/>
        <end position="421"/>
    </location>
</feature>
<dbReference type="Proteomes" id="UP000837801">
    <property type="component" value="Unassembled WGS sequence"/>
</dbReference>
<feature type="domain" description="Gamma tubulin complex component C-terminal" evidence="7">
    <location>
        <begin position="432"/>
        <end position="882"/>
    </location>
</feature>
<keyword evidence="10" id="KW-1185">Reference proteome</keyword>
<comment type="caution">
    <text evidence="9">The sequence shown here is derived from an EMBL/GenBank/DDBJ whole genome shotgun (WGS) entry which is preliminary data.</text>
</comment>
<dbReference type="Gene3D" id="1.20.120.1900">
    <property type="entry name" value="Gamma-tubulin complex, C-terminal domain"/>
    <property type="match status" value="1"/>
</dbReference>
<evidence type="ECO:0000256" key="1">
    <source>
        <dbReference type="ARBA" id="ARBA00010337"/>
    </source>
</evidence>
<dbReference type="InterPro" id="IPR007259">
    <property type="entry name" value="GCP"/>
</dbReference>
<evidence type="ECO:0000259" key="7">
    <source>
        <dbReference type="Pfam" id="PF04130"/>
    </source>
</evidence>
<gene>
    <name evidence="9" type="ORF">CLIB1423_13S00496</name>
</gene>
<dbReference type="InterPro" id="IPR042241">
    <property type="entry name" value="GCP_C_sf"/>
</dbReference>
<accession>A0A9P0VZC4</accession>
<dbReference type="InterPro" id="IPR040457">
    <property type="entry name" value="GCP_C"/>
</dbReference>